<keyword evidence="2" id="KW-0067">ATP-binding</keyword>
<reference evidence="4 5" key="1">
    <citation type="submission" date="2017-12" db="EMBL/GenBank/DDBJ databases">
        <title>Mesoplasma syrphidae YJS, Complete Genome.</title>
        <authorList>
            <person name="Knight T.F."/>
            <person name="Citino T."/>
            <person name="Rubinstein R."/>
            <person name="Neuschaefer Z."/>
        </authorList>
    </citation>
    <scope>NUCLEOTIDE SEQUENCE [LARGE SCALE GENOMIC DNA]</scope>
    <source>
        <strain evidence="4 5">YJS</strain>
    </source>
</reference>
<evidence type="ECO:0000256" key="3">
    <source>
        <dbReference type="NCBIfam" id="TIGR00152"/>
    </source>
</evidence>
<name>A0A2K9BYZ3_9MOLU</name>
<sequence length="187" mass="21667">MIIGLYGKIGSGKTTIAKYIRSKYDFDLIDVDELAKEIVEEKEIKEKLRKAFPHCFDGNVLNRAKLRQELAKSASNTELINKIIWPRLKEAIIQKIALYNSDIVIDGAILPLLSISQIDIYIKVTVGNPLINCLRIYSRDKKGWYQTVKILKQQKLKKFAYNFKIKNRKSRATFLKIDQIIEKIVHD</sequence>
<evidence type="ECO:0000313" key="4">
    <source>
        <dbReference type="EMBL" id="AUF83588.1"/>
    </source>
</evidence>
<organism evidence="4 5">
    <name type="scientific">Mesoplasma syrphidae</name>
    <dbReference type="NCBI Taxonomy" id="225999"/>
    <lineage>
        <taxon>Bacteria</taxon>
        <taxon>Bacillati</taxon>
        <taxon>Mycoplasmatota</taxon>
        <taxon>Mollicutes</taxon>
        <taxon>Entomoplasmatales</taxon>
        <taxon>Entomoplasmataceae</taxon>
        <taxon>Mesoplasma</taxon>
    </lineage>
</organism>
<dbReference type="GO" id="GO:0015937">
    <property type="term" value="P:coenzyme A biosynthetic process"/>
    <property type="evidence" value="ECO:0007669"/>
    <property type="project" value="UniProtKB-UniRule"/>
</dbReference>
<gene>
    <name evidence="4" type="primary">coaE</name>
    <name evidence="4" type="ORF">CXP39_02120</name>
</gene>
<dbReference type="Proteomes" id="UP000233419">
    <property type="component" value="Chromosome"/>
</dbReference>
<keyword evidence="4" id="KW-0808">Transferase</keyword>
<dbReference type="Pfam" id="PF01121">
    <property type="entry name" value="CoaE"/>
    <property type="match status" value="1"/>
</dbReference>
<keyword evidence="1" id="KW-0547">Nucleotide-binding</keyword>
<dbReference type="GO" id="GO:0005737">
    <property type="term" value="C:cytoplasm"/>
    <property type="evidence" value="ECO:0007669"/>
    <property type="project" value="UniProtKB-UniRule"/>
</dbReference>
<protein>
    <recommendedName>
        <fullName evidence="3">Dephospho-CoA kinase</fullName>
        <ecNumber evidence="3">2.7.1.24</ecNumber>
    </recommendedName>
</protein>
<dbReference type="GO" id="GO:0004140">
    <property type="term" value="F:dephospho-CoA kinase activity"/>
    <property type="evidence" value="ECO:0007669"/>
    <property type="project" value="UniProtKB-UniRule"/>
</dbReference>
<dbReference type="InterPro" id="IPR027417">
    <property type="entry name" value="P-loop_NTPase"/>
</dbReference>
<dbReference type="PROSITE" id="PS51219">
    <property type="entry name" value="DPCK"/>
    <property type="match status" value="1"/>
</dbReference>
<dbReference type="SUPFAM" id="SSF52540">
    <property type="entry name" value="P-loop containing nucleoside triphosphate hydrolases"/>
    <property type="match status" value="1"/>
</dbReference>
<evidence type="ECO:0000313" key="5">
    <source>
        <dbReference type="Proteomes" id="UP000233419"/>
    </source>
</evidence>
<evidence type="ECO:0000256" key="1">
    <source>
        <dbReference type="ARBA" id="ARBA00022741"/>
    </source>
</evidence>
<dbReference type="Gene3D" id="3.40.50.300">
    <property type="entry name" value="P-loop containing nucleotide triphosphate hydrolases"/>
    <property type="match status" value="1"/>
</dbReference>
<dbReference type="KEGG" id="msyr:CXP39_02120"/>
<dbReference type="InterPro" id="IPR001977">
    <property type="entry name" value="Depp_CoAkinase"/>
</dbReference>
<dbReference type="AlphaFoldDB" id="A0A2K9BYZ3"/>
<keyword evidence="4" id="KW-0418">Kinase</keyword>
<dbReference type="EMBL" id="CP025257">
    <property type="protein sequence ID" value="AUF83588.1"/>
    <property type="molecule type" value="Genomic_DNA"/>
</dbReference>
<dbReference type="NCBIfam" id="TIGR00152">
    <property type="entry name" value="dephospho-CoA kinase"/>
    <property type="match status" value="1"/>
</dbReference>
<dbReference type="GO" id="GO:0005524">
    <property type="term" value="F:ATP binding"/>
    <property type="evidence" value="ECO:0007669"/>
    <property type="project" value="UniProtKB-KW"/>
</dbReference>
<accession>A0A2K9BYZ3</accession>
<keyword evidence="5" id="KW-1185">Reference proteome</keyword>
<dbReference type="RefSeq" id="WP_027048064.1">
    <property type="nucleotide sequence ID" value="NZ_CP025257.1"/>
</dbReference>
<dbReference type="OrthoDB" id="9812943at2"/>
<proteinExistence type="predicted"/>
<dbReference type="EC" id="2.7.1.24" evidence="3"/>
<evidence type="ECO:0000256" key="2">
    <source>
        <dbReference type="ARBA" id="ARBA00022840"/>
    </source>
</evidence>